<dbReference type="SUPFAM" id="SSF55073">
    <property type="entry name" value="Nucleotide cyclase"/>
    <property type="match status" value="1"/>
</dbReference>
<dbReference type="EMBL" id="JASSVS010000017">
    <property type="protein sequence ID" value="MDL0433750.1"/>
    <property type="molecule type" value="Genomic_DNA"/>
</dbReference>
<evidence type="ECO:0008006" key="3">
    <source>
        <dbReference type="Google" id="ProtNLM"/>
    </source>
</evidence>
<evidence type="ECO:0000313" key="2">
    <source>
        <dbReference type="Proteomes" id="UP001227964"/>
    </source>
</evidence>
<dbReference type="Proteomes" id="UP001227964">
    <property type="component" value="Unassembled WGS sequence"/>
</dbReference>
<dbReference type="RefSeq" id="WP_285393798.1">
    <property type="nucleotide sequence ID" value="NZ_JASSVS010000017.1"/>
</dbReference>
<name>A0ABT7IHX4_9GAMM</name>
<protein>
    <recommendedName>
        <fullName evidence="3">Adenylate/guanylate cyclase domain-containing protein</fullName>
    </recommendedName>
</protein>
<gene>
    <name evidence="1" type="ORF">QPM17_21630</name>
</gene>
<reference evidence="1 2" key="1">
    <citation type="submission" date="2023-06" db="EMBL/GenBank/DDBJ databases">
        <title>Marinobacter azerbaijanicus a moderately halophilic, isolated from Urmia Lake in Azerbaijan region of Iran.</title>
        <authorList>
            <person name="Sanchez-Porro C."/>
            <person name="Aghdam E.M."/>
            <person name="Saheb S.M."/>
            <person name="Tarhriz V."/>
            <person name="Kazemi E."/>
            <person name="Ammozegar M.A."/>
            <person name="Ventosa A."/>
            <person name="Hejazi M.S."/>
        </authorList>
    </citation>
    <scope>NUCLEOTIDE SEQUENCE [LARGE SCALE GENOMIC DNA]</scope>
    <source>
        <strain evidence="1 2">TBZ242</strain>
    </source>
</reference>
<proteinExistence type="predicted"/>
<accession>A0ABT7IHX4</accession>
<sequence>MSLKDDLDAQVKKIFKEQWSERDGKVVPEPSDLKLSNDAVKLDGVVLYADMSESTKLVDSKKAFFAAEVYRSFLHCAAKIIRSEGGDITAYDGDRIMAVYTGDTKNTSAARAALKINYARINIINPALKTQYPKAAYEVKHTVAVDSSKLFVARTGIRGSNDLVWVGRAANHAAKMGSLSNAYPSRISSDVYDMLHESVKFSKGKPMWEKVTWTDMDRTIYRSTWWWSIS</sequence>
<dbReference type="InterPro" id="IPR029787">
    <property type="entry name" value="Nucleotide_cyclase"/>
</dbReference>
<evidence type="ECO:0000313" key="1">
    <source>
        <dbReference type="EMBL" id="MDL0433750.1"/>
    </source>
</evidence>
<organism evidence="1 2">
    <name type="scientific">Marinobacter azerbaijanicus</name>
    <dbReference type="NCBI Taxonomy" id="3050455"/>
    <lineage>
        <taxon>Bacteria</taxon>
        <taxon>Pseudomonadati</taxon>
        <taxon>Pseudomonadota</taxon>
        <taxon>Gammaproteobacteria</taxon>
        <taxon>Pseudomonadales</taxon>
        <taxon>Marinobacteraceae</taxon>
        <taxon>Marinobacter</taxon>
    </lineage>
</organism>
<keyword evidence="2" id="KW-1185">Reference proteome</keyword>
<dbReference type="Gene3D" id="3.30.70.1230">
    <property type="entry name" value="Nucleotide cyclase"/>
    <property type="match status" value="1"/>
</dbReference>
<comment type="caution">
    <text evidence="1">The sequence shown here is derived from an EMBL/GenBank/DDBJ whole genome shotgun (WGS) entry which is preliminary data.</text>
</comment>